<evidence type="ECO:0000256" key="2">
    <source>
        <dbReference type="ARBA" id="ARBA00022490"/>
    </source>
</evidence>
<evidence type="ECO:0000313" key="8">
    <source>
        <dbReference type="Xenbase" id="XB-GENE-6487812"/>
    </source>
</evidence>
<keyword evidence="3" id="KW-0206">Cytoskeleton</keyword>
<feature type="compositionally biased region" description="Polar residues" evidence="4">
    <location>
        <begin position="1641"/>
        <end position="1654"/>
    </location>
</feature>
<feature type="region of interest" description="Disordered" evidence="4">
    <location>
        <begin position="2161"/>
        <end position="2199"/>
    </location>
</feature>
<dbReference type="PaxDb" id="8355-A0A1L8HSQ1"/>
<feature type="compositionally biased region" description="Polar residues" evidence="4">
    <location>
        <begin position="670"/>
        <end position="688"/>
    </location>
</feature>
<feature type="compositionally biased region" description="Basic and acidic residues" evidence="4">
    <location>
        <begin position="1"/>
        <end position="14"/>
    </location>
</feature>
<feature type="region of interest" description="Disordered" evidence="4">
    <location>
        <begin position="861"/>
        <end position="892"/>
    </location>
</feature>
<dbReference type="GO" id="GO:0008017">
    <property type="term" value="F:microtubule binding"/>
    <property type="evidence" value="ECO:0007669"/>
    <property type="project" value="TreeGrafter"/>
</dbReference>
<feature type="compositionally biased region" description="Polar residues" evidence="4">
    <location>
        <begin position="444"/>
        <end position="456"/>
    </location>
</feature>
<evidence type="ECO:0000313" key="7">
    <source>
        <dbReference type="RefSeq" id="XP_018083135.1"/>
    </source>
</evidence>
<feature type="compositionally biased region" description="Basic and acidic residues" evidence="4">
    <location>
        <begin position="709"/>
        <end position="718"/>
    </location>
</feature>
<feature type="compositionally biased region" description="Basic and acidic residues" evidence="4">
    <location>
        <begin position="1781"/>
        <end position="1794"/>
    </location>
</feature>
<feature type="region of interest" description="Disordered" evidence="4">
    <location>
        <begin position="1659"/>
        <end position="1695"/>
    </location>
</feature>
<reference evidence="7" key="1">
    <citation type="submission" date="2025-08" db="UniProtKB">
        <authorList>
            <consortium name="RefSeq"/>
        </authorList>
    </citation>
    <scope>IDENTIFICATION</scope>
    <source>
        <strain evidence="7">J_2021</strain>
        <tissue evidence="7">Erythrocytes</tissue>
    </source>
</reference>
<dbReference type="KEGG" id="xla:108697526"/>
<feature type="compositionally biased region" description="Polar residues" evidence="4">
    <location>
        <begin position="873"/>
        <end position="892"/>
    </location>
</feature>
<dbReference type="OMA" id="HPIHHST"/>
<dbReference type="GO" id="GO:0046599">
    <property type="term" value="P:regulation of centriole replication"/>
    <property type="evidence" value="ECO:0000318"/>
    <property type="project" value="GO_Central"/>
</dbReference>
<dbReference type="Pfam" id="PF15309">
    <property type="entry name" value="ALMS_motif"/>
    <property type="match status" value="1"/>
</dbReference>
<keyword evidence="6" id="KW-1185">Reference proteome</keyword>
<feature type="compositionally biased region" description="Polar residues" evidence="4">
    <location>
        <begin position="1733"/>
        <end position="1754"/>
    </location>
</feature>
<feature type="compositionally biased region" description="Basic and acidic residues" evidence="4">
    <location>
        <begin position="2520"/>
        <end position="2536"/>
    </location>
</feature>
<dbReference type="Bgee" id="108697526">
    <property type="expression patterns" value="Expressed in testis and 19 other cell types or tissues"/>
</dbReference>
<dbReference type="CTD" id="108697526"/>
<evidence type="ECO:0000256" key="1">
    <source>
        <dbReference type="ARBA" id="ARBA00004300"/>
    </source>
</evidence>
<feature type="region of interest" description="Disordered" evidence="4">
    <location>
        <begin position="2361"/>
        <end position="2392"/>
    </location>
</feature>
<evidence type="ECO:0000259" key="5">
    <source>
        <dbReference type="Pfam" id="PF15309"/>
    </source>
</evidence>
<dbReference type="PANTHER" id="PTHR21553:SF22">
    <property type="entry name" value="CENTROSOME-ASSOCIATED PROTEIN ALMS1"/>
    <property type="match status" value="1"/>
</dbReference>
<feature type="region of interest" description="Disordered" evidence="4">
    <location>
        <begin position="1635"/>
        <end position="1654"/>
    </location>
</feature>
<organism evidence="6 7">
    <name type="scientific">Xenopus laevis</name>
    <name type="common">African clawed frog</name>
    <dbReference type="NCBI Taxonomy" id="8355"/>
    <lineage>
        <taxon>Eukaryota</taxon>
        <taxon>Metazoa</taxon>
        <taxon>Chordata</taxon>
        <taxon>Craniata</taxon>
        <taxon>Vertebrata</taxon>
        <taxon>Euteleostomi</taxon>
        <taxon>Amphibia</taxon>
        <taxon>Batrachia</taxon>
        <taxon>Anura</taxon>
        <taxon>Pipoidea</taxon>
        <taxon>Pipidae</taxon>
        <taxon>Xenopodinae</taxon>
        <taxon>Xenopus</taxon>
        <taxon>Xenopus</taxon>
    </lineage>
</organism>
<feature type="region of interest" description="Disordered" evidence="4">
    <location>
        <begin position="2508"/>
        <end position="2536"/>
    </location>
</feature>
<dbReference type="OrthoDB" id="6163239at2759"/>
<evidence type="ECO:0000256" key="3">
    <source>
        <dbReference type="ARBA" id="ARBA00023212"/>
    </source>
</evidence>
<feature type="region of interest" description="Disordered" evidence="4">
    <location>
        <begin position="1953"/>
        <end position="1977"/>
    </location>
</feature>
<feature type="region of interest" description="Disordered" evidence="4">
    <location>
        <begin position="670"/>
        <end position="770"/>
    </location>
</feature>
<feature type="domain" description="ALMS motif" evidence="5">
    <location>
        <begin position="2635"/>
        <end position="2764"/>
    </location>
</feature>
<proteinExistence type="predicted"/>
<feature type="compositionally biased region" description="Low complexity" evidence="4">
    <location>
        <begin position="2462"/>
        <end position="2472"/>
    </location>
</feature>
<feature type="compositionally biased region" description="Polar residues" evidence="4">
    <location>
        <begin position="1771"/>
        <end position="1780"/>
    </location>
</feature>
<name>A0A1L8HSQ1_XENLA</name>
<feature type="region of interest" description="Disordered" evidence="4">
    <location>
        <begin position="2056"/>
        <end position="2081"/>
    </location>
</feature>
<feature type="compositionally biased region" description="Polar residues" evidence="4">
    <location>
        <begin position="2161"/>
        <end position="2171"/>
    </location>
</feature>
<dbReference type="GO" id="GO:0005829">
    <property type="term" value="C:cytosol"/>
    <property type="evidence" value="ECO:0000318"/>
    <property type="project" value="GO_Central"/>
</dbReference>
<feature type="compositionally biased region" description="Low complexity" evidence="4">
    <location>
        <begin position="751"/>
        <end position="765"/>
    </location>
</feature>
<dbReference type="InterPro" id="IPR029299">
    <property type="entry name" value="ALMS_motif"/>
</dbReference>
<evidence type="ECO:0000256" key="4">
    <source>
        <dbReference type="SAM" id="MobiDB-lite"/>
    </source>
</evidence>
<feature type="region of interest" description="Disordered" evidence="4">
    <location>
        <begin position="544"/>
        <end position="589"/>
    </location>
</feature>
<sequence length="2768" mass="302132">MEEAAARGTEKPEGPDGATLIASTPPVSRFCLVEEDVSQSSSPATQISSASGISLGEVIRQSASKGMESWYQLPAEEDASNFMPPFSETGAFANQTEFPTVEEGTLHSEPDETKGQALGLMHSLQFETQDSQLSPCLPLLISTSTQGHKLFDETLYQQSELEFAPLSGSLDISEFPGQTSKLLLISDALTLAAKEVSEDVADVTQTQNPLPFSTEGDHDSTSLHYLSQHPLPSSLEDVDFVQWSHTISESTKSEGLQAAAYNKQTAPPLQNLDMVFSQEDGSFLDSSVPAPVLLELLEKEVGVSGSSEVSSTSSSTENISNKMAGFRYTHQDLHLGEQIYSDSQPQRLAGSGKISEQYLLEGETFQDSSEIDFNMETLKDGESLHPNTNRSHPSGITVRLSNGPPPVLGKDLHKQLCTEIQQRYKERMLLKSSEGLNEKGATHDISSVTEASTDPNSGRDDTVVEVLSSVARNEMTISSRCSIERGHKDSEISPIVNPTAVDSSFIGRLAYPISQSTPGTFTGKTGRNQLTGRLMQIKAKLTGSNMSLNEEPPSNTPTAPVSTKPQSLQSSRGYAESSDSQTSLSPDRRRIQSLPSLNYIEKVGAWNTNQSFDALVLRGLTGISPKKKAFNAVADSLNHILSKQSGSALPKSRLSALSRATGSMNNLTATETEASGNPQLIRSQSCTSVPMGRADTDIQDKSVTPVTEGSDRLAESHDAQTVGSHSDEVVPLDYTSPEQPVDYKEATEKASSGQKSTSQTQQPKGDVGGSLVAMDRFSDVSSNNEFLTSSGSSGRTNQMHSLTSLELDNFVPLWPPPVKTPEEVKEINIEERIPTYLRNLGIDQSPSTILTPFALKGPIREPEFSPSDLRTIKGSTATPNRSMRFSEGGSQSAADISQSSVYSTASTTSVSIPMASDTGQDSPLLFVEMFSQFSSRSTGDRPVSQCDMTTRFGEDNETLQCGLKSKDVATGIVASEFQSVEIPAAPPLSMELQGDMENPEALNRVKQLIGHFECKTISPDRHVSNTSDIEAADFFGMAPVSVTPLQKPASADSFGSASVSGIPLQIPALDDSYGLVAVSGIPLQKPTSADSIGSVSGIPLQKPALEDSFGTVSITGIPLQKPTSADSFGSVSGNPLQKSALEDSFGMASVSGIPLQKLALADAYGSLSVSGILLQKPASADSFSSASVSGFPLQKLALDDSYESVSVSGIPLQKLTSADSFCSVSQIPLQKAASAVSFNFESISGFPVQKPALDCVNDSFVGAKTLKEIRKLLAEADTVGLDELGHSYSLSSQVKGIPGSSSSMWLKSDDSIAPSEVDTRFTSLGHGRVPEISWDTSLRSSLKSDKDSPVNVGWDDSLASIDQFKDSIDLENKLEGQNQPIAQLKQERLFERSEPEGFSEVMNVNKGQLYPPLHNGSSGATEGTSGLLRNVTSVVGGLEKALAKTALSYGRAKEEVTESDDSSADSLAGRVKSLLKKDSSLMNKTRTGTRTDGNETRTRASVQLKLANRSSIAETILNEEDRRRIEEIKRELMEGAKESQLGQNAFHADGMASDHWLKSEPFLLHLTPSPDLSQSNQRTQPEVMEGAPESLAPLTTPGTLYKVNGETSGNEECQRLGEPCVPPLLQLSDLGPREAAAAQRELSQQGAPQSSWEFSKPVTSITFSSRKRSSPLSLSSSSERGYPTEIPPVGTDPQKLIPSAAAKSLCVPDNCTPVLDAQNTAVPQLQHRHYQHTPDSSQCAHHGQSTDNESSPALPSTPRLHDVPLVVSIDQSSHSVQADGQRSDTEGNEERVRSSAEPFISAASSPAKKAISCVHVQISPKRENYKELHFGPKLLTSSACVNDLANDKLQAEEPDLSASCATNLQGKEGTLIKQEHADEELKFSSPQFHPKPGGSCTTRPIASTLTTPESAAPVQFSRIPLHDATTQITTESPAKTTFSAEIFIDSREKEIISRSSDATASTTPERQPPYSARLSPATDQPLLVPYRPHGSPELFYVPYTDGLSRISPVSTIESSHTGSNDAVSPKFPAEVLGSGTDSLSDSAMVLHREGIYSKGSSPKLAWKQRTASHTANALETSPTRPTMRHALEQDPEHQTDSFTALTQRDLSFELNSRLDHQRESQTEENEFFSLKPEIDLSREQRYDMNSPAESSMLRKAKSISAPFTKSFQSPEVTGRRPQRGQVSLYSLDGSSVTDNGEHSLTRARYMSVTQESYDHKHLHKSQPNVNQSDDSEQSLDDLWARYTNRKKLEQSETKSNHELSLVERLDRLARLIHNSSSHSLLSAKDEPLADLEQNKNRVKERSWEGSGKKGERWYDMKLSGTDPRVREGYSLNEMEDSNSADETSVGSGFYPLLRSAKSDSASYQTETATQTGSEVTSQTSESSSVATLNTVSSSVSTIDTVRLINAFGPERVVPSSRLSRLYNAIDHQKRRSEESTGKHSRNSATRTDTGELHRNVYKTPDSASSVSTSDNSWQPRPVLKNKRNNKYVNKGVQAGNLEIVTSATKRKTRDVGTVFPSPRWDPHEPRSQGHIEKEERSWGSNVFTKRVGSTRQGTAQGLSWFVPAENLKSDPRKENRSDIKKAPSVRWYEPVTDAKPWREPLREKNTEERFLKRVGGQLNGSRLDPPENKALRPFAKVTLQESLETHRPDFIFRSGERVKRLHLLSEERKLQTVFHSEREKLFNQPAKAGEWETQQQQLQDYRLNQKNRMIPKKEMVQHAKRIYEQLPEVKKRREEEKRRREYQSYRLKAQLFQKKVTNHVLGRKTPWN</sequence>
<dbReference type="PANTHER" id="PTHR21553">
    <property type="entry name" value="ALMS1-RELATED"/>
    <property type="match status" value="1"/>
</dbReference>
<protein>
    <submittedName>
        <fullName evidence="7">Alstrom syndrome protein 1 isoform X1</fullName>
    </submittedName>
</protein>
<feature type="region of interest" description="Disordered" evidence="4">
    <location>
        <begin position="1726"/>
        <end position="1759"/>
    </location>
</feature>
<keyword evidence="2" id="KW-0963">Cytoplasm</keyword>
<evidence type="ECO:0000313" key="6">
    <source>
        <dbReference type="Proteomes" id="UP000186698"/>
    </source>
</evidence>
<feature type="compositionally biased region" description="Low complexity" evidence="4">
    <location>
        <begin position="2369"/>
        <end position="2392"/>
    </location>
</feature>
<comment type="subcellular location">
    <subcellularLocation>
        <location evidence="1">Cytoplasm</location>
        <location evidence="1">Cytoskeleton</location>
        <location evidence="1">Microtubule organizing center</location>
        <location evidence="1">Centrosome</location>
    </subcellularLocation>
</comment>
<dbReference type="STRING" id="8355.A0A1L8HSQ1"/>
<dbReference type="GO" id="GO:0005813">
    <property type="term" value="C:centrosome"/>
    <property type="evidence" value="ECO:0000318"/>
    <property type="project" value="GO_Central"/>
</dbReference>
<dbReference type="GeneID" id="108697526"/>
<feature type="compositionally biased region" description="Polar residues" evidence="4">
    <location>
        <begin position="2180"/>
        <end position="2194"/>
    </location>
</feature>
<dbReference type="Xenbase" id="XB-GENE-6487812">
    <property type="gene designation" value="alms1.L"/>
</dbReference>
<feature type="region of interest" description="Disordered" evidence="4">
    <location>
        <begin position="2211"/>
        <end position="2233"/>
    </location>
</feature>
<gene>
    <name evidence="7 8" type="primary">alms1.L</name>
</gene>
<accession>A0A1L8HSQ1</accession>
<feature type="compositionally biased region" description="Polar residues" evidence="4">
    <location>
        <begin position="385"/>
        <end position="394"/>
    </location>
</feature>
<dbReference type="Proteomes" id="UP000186698">
    <property type="component" value="Chromosome 1L"/>
</dbReference>
<feature type="region of interest" description="Disordered" evidence="4">
    <location>
        <begin position="380"/>
        <end position="405"/>
    </location>
</feature>
<feature type="compositionally biased region" description="Polar residues" evidence="4">
    <location>
        <begin position="1953"/>
        <end position="1965"/>
    </location>
</feature>
<feature type="region of interest" description="Disordered" evidence="4">
    <location>
        <begin position="435"/>
        <end position="460"/>
    </location>
</feature>
<feature type="region of interest" description="Disordered" evidence="4">
    <location>
        <begin position="1"/>
        <end position="23"/>
    </location>
</feature>
<dbReference type="RefSeq" id="XP_018083135.1">
    <property type="nucleotide sequence ID" value="XM_018227646.2"/>
</dbReference>
<feature type="compositionally biased region" description="Polar residues" evidence="4">
    <location>
        <begin position="2065"/>
        <end position="2080"/>
    </location>
</feature>
<feature type="region of interest" description="Disordered" evidence="4">
    <location>
        <begin position="2427"/>
        <end position="2478"/>
    </location>
</feature>
<feature type="compositionally biased region" description="Polar residues" evidence="4">
    <location>
        <begin position="544"/>
        <end position="585"/>
    </location>
</feature>
<dbReference type="AGR" id="Xenbase:XB-GENE-6487812"/>
<feature type="region of interest" description="Disordered" evidence="4">
    <location>
        <begin position="1771"/>
        <end position="1801"/>
    </location>
</feature>
<dbReference type="GO" id="GO:0005814">
    <property type="term" value="C:centriole"/>
    <property type="evidence" value="ECO:0000318"/>
    <property type="project" value="GO_Central"/>
</dbReference>